<dbReference type="EMBL" id="CM023471">
    <property type="protein sequence ID" value="KAH7966447.1"/>
    <property type="molecule type" value="Genomic_DNA"/>
</dbReference>
<organism evidence="1 2">
    <name type="scientific">Dermacentor silvarum</name>
    <name type="common">Tick</name>
    <dbReference type="NCBI Taxonomy" id="543639"/>
    <lineage>
        <taxon>Eukaryota</taxon>
        <taxon>Metazoa</taxon>
        <taxon>Ecdysozoa</taxon>
        <taxon>Arthropoda</taxon>
        <taxon>Chelicerata</taxon>
        <taxon>Arachnida</taxon>
        <taxon>Acari</taxon>
        <taxon>Parasitiformes</taxon>
        <taxon>Ixodida</taxon>
        <taxon>Ixodoidea</taxon>
        <taxon>Ixodidae</taxon>
        <taxon>Rhipicephalinae</taxon>
        <taxon>Dermacentor</taxon>
    </lineage>
</organism>
<reference evidence="1" key="1">
    <citation type="submission" date="2020-05" db="EMBL/GenBank/DDBJ databases">
        <title>Large-scale comparative analyses of tick genomes elucidate their genetic diversity and vector capacities.</title>
        <authorList>
            <person name="Jia N."/>
            <person name="Wang J."/>
            <person name="Shi W."/>
            <person name="Du L."/>
            <person name="Sun Y."/>
            <person name="Zhan W."/>
            <person name="Jiang J."/>
            <person name="Wang Q."/>
            <person name="Zhang B."/>
            <person name="Ji P."/>
            <person name="Sakyi L.B."/>
            <person name="Cui X."/>
            <person name="Yuan T."/>
            <person name="Jiang B."/>
            <person name="Yang W."/>
            <person name="Lam T.T.-Y."/>
            <person name="Chang Q."/>
            <person name="Ding S."/>
            <person name="Wang X."/>
            <person name="Zhu J."/>
            <person name="Ruan X."/>
            <person name="Zhao L."/>
            <person name="Wei J."/>
            <person name="Que T."/>
            <person name="Du C."/>
            <person name="Cheng J."/>
            <person name="Dai P."/>
            <person name="Han X."/>
            <person name="Huang E."/>
            <person name="Gao Y."/>
            <person name="Liu J."/>
            <person name="Shao H."/>
            <person name="Ye R."/>
            <person name="Li L."/>
            <person name="Wei W."/>
            <person name="Wang X."/>
            <person name="Wang C."/>
            <person name="Yang T."/>
            <person name="Huo Q."/>
            <person name="Li W."/>
            <person name="Guo W."/>
            <person name="Chen H."/>
            <person name="Zhou L."/>
            <person name="Ni X."/>
            <person name="Tian J."/>
            <person name="Zhou Y."/>
            <person name="Sheng Y."/>
            <person name="Liu T."/>
            <person name="Pan Y."/>
            <person name="Xia L."/>
            <person name="Li J."/>
            <person name="Zhao F."/>
            <person name="Cao W."/>
        </authorList>
    </citation>
    <scope>NUCLEOTIDE SEQUENCE</scope>
    <source>
        <strain evidence="1">Dsil-2018</strain>
    </source>
</reference>
<evidence type="ECO:0000313" key="2">
    <source>
        <dbReference type="Proteomes" id="UP000821865"/>
    </source>
</evidence>
<gene>
    <name evidence="1" type="ORF">HPB49_016393</name>
</gene>
<proteinExistence type="predicted"/>
<accession>A0ACB8DEB9</accession>
<sequence length="524" mass="56667">MASRDPAKSSVSRARGSAHTIAAAMANNTDPAASPYIIQARRNARESAYWEQTEYVIRADGTHTRDESLETGSGKCSVGGGSAGCVIANRLSANPNVTVLLLEAGGLETASRQIPGAAPFNLRGHDDWDYHSVPQSNAALSFRGQRLPLPRGKVLGGSSVLNFLIYMRGNPKDYDRWVREYGATGWGYEDVLPHFKEIEDYRAGPLDEYHASGGEVPVDYANTSTLLSDLLLKACNQSGYRYVDYNGPTQSGCSRAQANVGNGERFSSSKAFIQPIVGVRKNLHVALFSQVTKVNFQKRRAVGVAFTRYGKPQNVSAGREVILSAGTVGSAQLLLLSGVGPKKQLESLQIPVIADLPVGRNLQDHLVLQMAPPVSTNVDAGIPPFSLDDIQQYNWNKSGTIKFIREVLGTKAMQSIGAKPWNVTFPPCAKAGALWSQKYTECLFRHAAHTIWHLCCTVAMGSHSEAVLDERLRVRGNVTNLRVADASVMPDIASGHTNAVAMMIGSKAAAMIIEDNKGPQCHYV</sequence>
<evidence type="ECO:0000313" key="1">
    <source>
        <dbReference type="EMBL" id="KAH7966447.1"/>
    </source>
</evidence>
<name>A0ACB8DEB9_DERSI</name>
<protein>
    <submittedName>
        <fullName evidence="1">Uncharacterized protein</fullName>
    </submittedName>
</protein>
<keyword evidence="2" id="KW-1185">Reference proteome</keyword>
<comment type="caution">
    <text evidence="1">The sequence shown here is derived from an EMBL/GenBank/DDBJ whole genome shotgun (WGS) entry which is preliminary data.</text>
</comment>
<dbReference type="Proteomes" id="UP000821865">
    <property type="component" value="Chromosome 2"/>
</dbReference>